<dbReference type="AlphaFoldDB" id="C1N0R4"/>
<feature type="region of interest" description="Disordered" evidence="2">
    <location>
        <begin position="1"/>
        <end position="32"/>
    </location>
</feature>
<organism evidence="4">
    <name type="scientific">Micromonas pusilla (strain CCMP1545)</name>
    <name type="common">Picoplanktonic green alga</name>
    <dbReference type="NCBI Taxonomy" id="564608"/>
    <lineage>
        <taxon>Eukaryota</taxon>
        <taxon>Viridiplantae</taxon>
        <taxon>Chlorophyta</taxon>
        <taxon>Mamiellophyceae</taxon>
        <taxon>Mamiellales</taxon>
        <taxon>Mamiellaceae</taxon>
        <taxon>Micromonas</taxon>
    </lineage>
</organism>
<feature type="coiled-coil region" evidence="1">
    <location>
        <begin position="204"/>
        <end position="238"/>
    </location>
</feature>
<evidence type="ECO:0000313" key="4">
    <source>
        <dbReference type="Proteomes" id="UP000001876"/>
    </source>
</evidence>
<feature type="coiled-coil region" evidence="1">
    <location>
        <begin position="293"/>
        <end position="349"/>
    </location>
</feature>
<evidence type="ECO:0000313" key="3">
    <source>
        <dbReference type="EMBL" id="EEH54315.1"/>
    </source>
</evidence>
<dbReference type="eggNOG" id="ENOG502S03Y">
    <property type="taxonomic scope" value="Eukaryota"/>
</dbReference>
<reference evidence="3 4" key="1">
    <citation type="journal article" date="2009" name="Science">
        <title>Green evolution and dynamic adaptations revealed by genomes of the marine picoeukaryotes Micromonas.</title>
        <authorList>
            <person name="Worden A.Z."/>
            <person name="Lee J.H."/>
            <person name="Mock T."/>
            <person name="Rouze P."/>
            <person name="Simmons M.P."/>
            <person name="Aerts A.L."/>
            <person name="Allen A.E."/>
            <person name="Cuvelier M.L."/>
            <person name="Derelle E."/>
            <person name="Everett M.V."/>
            <person name="Foulon E."/>
            <person name="Grimwood J."/>
            <person name="Gundlach H."/>
            <person name="Henrissat B."/>
            <person name="Napoli C."/>
            <person name="McDonald S.M."/>
            <person name="Parker M.S."/>
            <person name="Rombauts S."/>
            <person name="Salamov A."/>
            <person name="Von Dassow P."/>
            <person name="Badger J.H."/>
            <person name="Coutinho P.M."/>
            <person name="Demir E."/>
            <person name="Dubchak I."/>
            <person name="Gentemann C."/>
            <person name="Eikrem W."/>
            <person name="Gready J.E."/>
            <person name="John U."/>
            <person name="Lanier W."/>
            <person name="Lindquist E.A."/>
            <person name="Lucas S."/>
            <person name="Mayer K.F."/>
            <person name="Moreau H."/>
            <person name="Not F."/>
            <person name="Otillar R."/>
            <person name="Panaud O."/>
            <person name="Pangilinan J."/>
            <person name="Paulsen I."/>
            <person name="Piegu B."/>
            <person name="Poliakov A."/>
            <person name="Robbens S."/>
            <person name="Schmutz J."/>
            <person name="Toulza E."/>
            <person name="Wyss T."/>
            <person name="Zelensky A."/>
            <person name="Zhou K."/>
            <person name="Armbrust E.V."/>
            <person name="Bhattacharya D."/>
            <person name="Goodenough U.W."/>
            <person name="Van de Peer Y."/>
            <person name="Grigoriev I.V."/>
        </authorList>
    </citation>
    <scope>NUCLEOTIDE SEQUENCE [LARGE SCALE GENOMIC DNA]</scope>
    <source>
        <strain evidence="3 4">CCMP1545</strain>
    </source>
</reference>
<keyword evidence="4" id="KW-1185">Reference proteome</keyword>
<proteinExistence type="predicted"/>
<evidence type="ECO:0000256" key="2">
    <source>
        <dbReference type="SAM" id="MobiDB-lite"/>
    </source>
</evidence>
<evidence type="ECO:0000256" key="1">
    <source>
        <dbReference type="SAM" id="Coils"/>
    </source>
</evidence>
<dbReference type="Proteomes" id="UP000001876">
    <property type="component" value="Unassembled WGS sequence"/>
</dbReference>
<dbReference type="GeneID" id="9686876"/>
<dbReference type="RefSeq" id="XP_003061685.1">
    <property type="nucleotide sequence ID" value="XM_003061639.1"/>
</dbReference>
<dbReference type="OrthoDB" id="496479at2759"/>
<feature type="region of interest" description="Disordered" evidence="2">
    <location>
        <begin position="397"/>
        <end position="450"/>
    </location>
</feature>
<dbReference type="OMA" id="GTYKYQH"/>
<dbReference type="KEGG" id="mpp:MICPUCDRAFT_62908"/>
<gene>
    <name evidence="3" type="ORF">MICPUCDRAFT_62908</name>
</gene>
<dbReference type="EMBL" id="GG663744">
    <property type="protein sequence ID" value="EEH54315.1"/>
    <property type="molecule type" value="Genomic_DNA"/>
</dbReference>
<name>C1N0R4_MICPC</name>
<dbReference type="STRING" id="564608.C1N0R4"/>
<accession>C1N0R4</accession>
<feature type="compositionally biased region" description="Gly residues" evidence="2">
    <location>
        <begin position="407"/>
        <end position="416"/>
    </location>
</feature>
<sequence>MRRRRASHPPAPPARRRRGQADVGAARPRPTSSVMASALIDEIKLNASNGDSEQYDLAGFTPGWLHDLVGSCLGTTLPAKSYVACKFVIGGGKKTRAKYDPDMLKHFTEALRAAGLEEDRGASACAECAGTYKYQHDTDKDLKYLHVFPKVEIVSVGGDGDGVNGGGDRTGGGNARSPEYQCCSCTFEEFIDLVAMNVPSFSQKRALLKRMRVLQSALEQLENMLVEQQRLTEQEQEMYDSMVDVSSKVDHLNAELEKMVSKGRLTKGEQKAMIGDLASKLEELDVMIATADAEGKQKKRETLEGKRVQLIEKSDAIASFKPIVYAMANERELNDLRAELKALEALEKASGGKLLKGADVAKLAKKPQIEERIAALEGEDKGWFEDECRAVLFTQKAPAPAKKKAASGGGGGGGNSSGWLTQAAKGGGRSAPAAKKTAPSNPFAALGGDE</sequence>
<protein>
    <submittedName>
        <fullName evidence="3">Predicted protein</fullName>
    </submittedName>
</protein>
<keyword evidence="1" id="KW-0175">Coiled coil</keyword>